<reference evidence="10 11" key="1">
    <citation type="submission" date="2020-04" db="EMBL/GenBank/DDBJ databases">
        <authorList>
            <person name="Wallbank WR R."/>
            <person name="Pardo Diaz C."/>
            <person name="Kozak K."/>
            <person name="Martin S."/>
            <person name="Jiggins C."/>
            <person name="Moest M."/>
            <person name="Warren A I."/>
            <person name="Byers J.R.P. K."/>
            <person name="Montejo-Kovacevich G."/>
            <person name="Yen C E."/>
        </authorList>
    </citation>
    <scope>NUCLEOTIDE SEQUENCE [LARGE SCALE GENOMIC DNA]</scope>
</reference>
<dbReference type="SUPFAM" id="SSF54695">
    <property type="entry name" value="POZ domain"/>
    <property type="match status" value="1"/>
</dbReference>
<dbReference type="InterPro" id="IPR017096">
    <property type="entry name" value="BTB-kelch_protein"/>
</dbReference>
<dbReference type="GO" id="GO:0003779">
    <property type="term" value="F:actin binding"/>
    <property type="evidence" value="ECO:0007669"/>
    <property type="project" value="UniProtKB-KW"/>
</dbReference>
<dbReference type="InterPro" id="IPR015915">
    <property type="entry name" value="Kelch-typ_b-propeller"/>
</dbReference>
<evidence type="ECO:0000256" key="5">
    <source>
        <dbReference type="ARBA" id="ARBA00022786"/>
    </source>
</evidence>
<evidence type="ECO:0000256" key="1">
    <source>
        <dbReference type="ARBA" id="ARBA00004906"/>
    </source>
</evidence>
<gene>
    <name evidence="10" type="ORF">APLA_LOCUS11473</name>
</gene>
<dbReference type="Pfam" id="PF00651">
    <property type="entry name" value="BTB"/>
    <property type="match status" value="1"/>
</dbReference>
<dbReference type="Gene3D" id="1.25.40.420">
    <property type="match status" value="1"/>
</dbReference>
<evidence type="ECO:0000256" key="3">
    <source>
        <dbReference type="ARBA" id="ARBA00022441"/>
    </source>
</evidence>
<comment type="caution">
    <text evidence="10">The sequence shown here is derived from an EMBL/GenBank/DDBJ whole genome shotgun (WGS) entry which is preliminary data.</text>
</comment>
<dbReference type="Gene3D" id="2.120.10.80">
    <property type="entry name" value="Kelch-type beta propeller"/>
    <property type="match status" value="2"/>
</dbReference>
<evidence type="ECO:0000313" key="10">
    <source>
        <dbReference type="EMBL" id="CAB3248073.1"/>
    </source>
</evidence>
<feature type="domain" description="BTB" evidence="9">
    <location>
        <begin position="63"/>
        <end position="130"/>
    </location>
</feature>
<keyword evidence="4" id="KW-0677">Repeat</keyword>
<dbReference type="SMART" id="SM00612">
    <property type="entry name" value="Kelch"/>
    <property type="match status" value="7"/>
</dbReference>
<name>A0A8S1AQI0_ARCPL</name>
<evidence type="ECO:0000256" key="2">
    <source>
        <dbReference type="ARBA" id="ARBA00013699"/>
    </source>
</evidence>
<dbReference type="Proteomes" id="UP000494106">
    <property type="component" value="Unassembled WGS sequence"/>
</dbReference>
<dbReference type="Pfam" id="PF01344">
    <property type="entry name" value="Kelch_1"/>
    <property type="match status" value="3"/>
</dbReference>
<evidence type="ECO:0000259" key="9">
    <source>
        <dbReference type="PROSITE" id="PS50097"/>
    </source>
</evidence>
<dbReference type="PANTHER" id="PTHR24412">
    <property type="entry name" value="KELCH PROTEIN"/>
    <property type="match status" value="1"/>
</dbReference>
<dbReference type="InterPro" id="IPR006652">
    <property type="entry name" value="Kelch_1"/>
</dbReference>
<comment type="function">
    <text evidence="7">Probable substrate-specific adapter of an E3 ubiquitin-protein ligase complex which mediates the ubiquitination and subsequent proteasomal degradation of target proteins. May have a role in synapse differentiation and growth.</text>
</comment>
<organism evidence="10 11">
    <name type="scientific">Arctia plantaginis</name>
    <name type="common">Wood tiger moth</name>
    <name type="synonym">Phalaena plantaginis</name>
    <dbReference type="NCBI Taxonomy" id="874455"/>
    <lineage>
        <taxon>Eukaryota</taxon>
        <taxon>Metazoa</taxon>
        <taxon>Ecdysozoa</taxon>
        <taxon>Arthropoda</taxon>
        <taxon>Hexapoda</taxon>
        <taxon>Insecta</taxon>
        <taxon>Pterygota</taxon>
        <taxon>Neoptera</taxon>
        <taxon>Endopterygota</taxon>
        <taxon>Lepidoptera</taxon>
        <taxon>Glossata</taxon>
        <taxon>Ditrysia</taxon>
        <taxon>Noctuoidea</taxon>
        <taxon>Erebidae</taxon>
        <taxon>Arctiinae</taxon>
        <taxon>Arctia</taxon>
    </lineage>
</organism>
<proteinExistence type="predicted"/>
<keyword evidence="3" id="KW-0880">Kelch repeat</keyword>
<evidence type="ECO:0000313" key="11">
    <source>
        <dbReference type="Proteomes" id="UP000494106"/>
    </source>
</evidence>
<dbReference type="CDD" id="cd18459">
    <property type="entry name" value="BACK_KLHL20"/>
    <property type="match status" value="1"/>
</dbReference>
<accession>A0A8S1AQI0</accession>
<dbReference type="Pfam" id="PF07707">
    <property type="entry name" value="BACK"/>
    <property type="match status" value="1"/>
</dbReference>
<dbReference type="InterPro" id="IPR011705">
    <property type="entry name" value="BACK"/>
</dbReference>
<dbReference type="PROSITE" id="PS50097">
    <property type="entry name" value="BTB"/>
    <property type="match status" value="1"/>
</dbReference>
<keyword evidence="11" id="KW-1185">Reference proteome</keyword>
<dbReference type="FunFam" id="1.25.40.420:FF:000001">
    <property type="entry name" value="Kelch-like family member 12"/>
    <property type="match status" value="1"/>
</dbReference>
<dbReference type="SMART" id="SM00875">
    <property type="entry name" value="BACK"/>
    <property type="match status" value="1"/>
</dbReference>
<comment type="pathway">
    <text evidence="1">Protein modification; protein ubiquitination.</text>
</comment>
<dbReference type="Pfam" id="PF24681">
    <property type="entry name" value="Kelch_KLHDC2_KLHL20_DRC7"/>
    <property type="match status" value="1"/>
</dbReference>
<feature type="region of interest" description="Disordered" evidence="8">
    <location>
        <begin position="1"/>
        <end position="41"/>
    </location>
</feature>
<dbReference type="InterPro" id="IPR000210">
    <property type="entry name" value="BTB/POZ_dom"/>
</dbReference>
<dbReference type="SUPFAM" id="SSF117281">
    <property type="entry name" value="Kelch motif"/>
    <property type="match status" value="2"/>
</dbReference>
<dbReference type="AlphaFoldDB" id="A0A8S1AQI0"/>
<dbReference type="PIRSF" id="PIRSF037037">
    <property type="entry name" value="Kelch-like_protein_gigaxonin"/>
    <property type="match status" value="1"/>
</dbReference>
<feature type="compositionally biased region" description="Gly residues" evidence="8">
    <location>
        <begin position="18"/>
        <end position="36"/>
    </location>
</feature>
<keyword evidence="5" id="KW-0833">Ubl conjugation pathway</keyword>
<dbReference type="FunFam" id="3.30.710.10:FF:000001">
    <property type="entry name" value="Kelch-like family member 20"/>
    <property type="match status" value="1"/>
</dbReference>
<evidence type="ECO:0000256" key="7">
    <source>
        <dbReference type="ARBA" id="ARBA00043912"/>
    </source>
</evidence>
<evidence type="ECO:0000256" key="4">
    <source>
        <dbReference type="ARBA" id="ARBA00022737"/>
    </source>
</evidence>
<evidence type="ECO:0000256" key="6">
    <source>
        <dbReference type="ARBA" id="ARBA00023203"/>
    </source>
</evidence>
<keyword evidence="6" id="KW-0009">Actin-binding</keyword>
<dbReference type="Gene3D" id="3.30.710.10">
    <property type="entry name" value="Potassium Channel Kv1.1, Chain A"/>
    <property type="match status" value="1"/>
</dbReference>
<dbReference type="SMART" id="SM00225">
    <property type="entry name" value="BTB"/>
    <property type="match status" value="1"/>
</dbReference>
<dbReference type="EMBL" id="CADEBC010000532">
    <property type="protein sequence ID" value="CAB3248073.1"/>
    <property type="molecule type" value="Genomic_DNA"/>
</dbReference>
<dbReference type="PANTHER" id="PTHR24412:SF451">
    <property type="entry name" value="KELCH-LIKE PROTEIN 20"/>
    <property type="match status" value="1"/>
</dbReference>
<dbReference type="InterPro" id="IPR011333">
    <property type="entry name" value="SKP1/BTB/POZ_sf"/>
</dbReference>
<dbReference type="OrthoDB" id="45365at2759"/>
<evidence type="ECO:0000256" key="8">
    <source>
        <dbReference type="SAM" id="MobiDB-lite"/>
    </source>
</evidence>
<protein>
    <recommendedName>
        <fullName evidence="2">Kelch-like protein diablo</fullName>
    </recommendedName>
</protein>
<sequence length="663" mass="72660">MALPTSSLGCRKSRLRMGEGGSPGGGGGGGGAGGGARLSHTSEKHPRAILGELSALRRHRELCDVVLNVANRKLFAHRVILSACSPYFRAMFTGELAESRATEVTIRDVDEQAMEQLVEFCYTAHIVVEESNVQALLPAACLLQLQEIQDVCCEFLKRQLDCSNCLGIRAFADTHSCRELLRIADKFTQQNFPEVMESEEFLLLPAAQLIDIVSSDELNVRSEEQTFQAVMSWVKYNVAERRQHLAQVLQHVRLPLLSPKFLVGTVSSELLIRSDDACRDLLDEAKNYLLLPQERPLMQGPRTRPRKPTRRGEVLFAVGGWCSGDAIASVERFDPQTSEWKMVAPMSKRRCGVGVAVLHDLLYAVGGHDGQSYLNSIERYDPQTNQWCGAVAPTSSCRTSVGVAVLEGALYAVGGQDGVQCLNHVERYDPKDNRWTKVCVCACSTSSCRTSVGVAVLEGALYAVGGQDGVQCLNHVERYDPKDNRWTKVAAMTTRRLGVAVAVLGGQLYAVGGSDGQAPLNSVERYDPRANKWTPVAPMSTRRKHLGCAVFDGQIYAVGGRDDCTELSSAERYEPSTDTWSPVVAMTSRRSGVGLAVVNGQLYAVGGFDGTAYLKSIEVFDPESNQWRLCGAMNYRRLGGGVGVMRAPHHDNHYIWNRKDSVV</sequence>